<protein>
    <recommendedName>
        <fullName evidence="7">DOC domain-containing protein</fullName>
    </recommendedName>
</protein>
<evidence type="ECO:0000256" key="1">
    <source>
        <dbReference type="ARBA" id="ARBA00006762"/>
    </source>
</evidence>
<evidence type="ECO:0000259" key="7">
    <source>
        <dbReference type="PROSITE" id="PS51284"/>
    </source>
</evidence>
<keyword evidence="5" id="KW-0131">Cell cycle</keyword>
<dbReference type="EMBL" id="CP119958">
    <property type="protein sequence ID" value="WFD37725.1"/>
    <property type="molecule type" value="Genomic_DNA"/>
</dbReference>
<dbReference type="SMART" id="SM01337">
    <property type="entry name" value="APC10"/>
    <property type="match status" value="1"/>
</dbReference>
<dbReference type="SUPFAM" id="SSF49785">
    <property type="entry name" value="Galactose-binding domain-like"/>
    <property type="match status" value="1"/>
</dbReference>
<evidence type="ECO:0000313" key="9">
    <source>
        <dbReference type="Proteomes" id="UP001217754"/>
    </source>
</evidence>
<dbReference type="GeneID" id="85224321"/>
<dbReference type="Proteomes" id="UP001217754">
    <property type="component" value="Chromosome 1"/>
</dbReference>
<keyword evidence="4" id="KW-0833">Ubl conjugation pathway</keyword>
<dbReference type="Pfam" id="PF03256">
    <property type="entry name" value="ANAPC10"/>
    <property type="match status" value="1"/>
</dbReference>
<evidence type="ECO:0000256" key="5">
    <source>
        <dbReference type="ARBA" id="ARBA00023306"/>
    </source>
</evidence>
<dbReference type="Gene3D" id="2.60.120.260">
    <property type="entry name" value="Galactose-binding domain-like"/>
    <property type="match status" value="1"/>
</dbReference>
<dbReference type="GO" id="GO:0070979">
    <property type="term" value="P:protein K11-linked ubiquitination"/>
    <property type="evidence" value="ECO:0007669"/>
    <property type="project" value="TreeGrafter"/>
</dbReference>
<dbReference type="GO" id="GO:0051301">
    <property type="term" value="P:cell division"/>
    <property type="evidence" value="ECO:0007669"/>
    <property type="project" value="UniProtKB-KW"/>
</dbReference>
<dbReference type="PANTHER" id="PTHR12936:SF0">
    <property type="entry name" value="ANAPHASE-PROMOTING COMPLEX SUBUNIT 10"/>
    <property type="match status" value="1"/>
</dbReference>
<organism evidence="8 9">
    <name type="scientific">Malassezia japonica</name>
    <dbReference type="NCBI Taxonomy" id="223818"/>
    <lineage>
        <taxon>Eukaryota</taxon>
        <taxon>Fungi</taxon>
        <taxon>Dikarya</taxon>
        <taxon>Basidiomycota</taxon>
        <taxon>Ustilaginomycotina</taxon>
        <taxon>Malasseziomycetes</taxon>
        <taxon>Malasseziales</taxon>
        <taxon>Malasseziaceae</taxon>
        <taxon>Malassezia</taxon>
    </lineage>
</organism>
<dbReference type="RefSeq" id="XP_060120622.1">
    <property type="nucleotide sequence ID" value="XM_060264639.1"/>
</dbReference>
<proteinExistence type="inferred from homology"/>
<accession>A0AAF0J936</accession>
<evidence type="ECO:0000256" key="4">
    <source>
        <dbReference type="ARBA" id="ARBA00022786"/>
    </source>
</evidence>
<comment type="similarity">
    <text evidence="1">Belongs to the APC10 family.</text>
</comment>
<feature type="region of interest" description="Disordered" evidence="6">
    <location>
        <begin position="221"/>
        <end position="246"/>
    </location>
</feature>
<dbReference type="AlphaFoldDB" id="A0AAF0J936"/>
<evidence type="ECO:0000256" key="2">
    <source>
        <dbReference type="ARBA" id="ARBA00022618"/>
    </source>
</evidence>
<dbReference type="PROSITE" id="PS51284">
    <property type="entry name" value="DOC"/>
    <property type="match status" value="1"/>
</dbReference>
<sequence length="246" mass="27522">MRGRSALDPYDHTTKSDVGNFEGTAWSLSSAKPQHGVAQLMDDSLETLWQSDGGQPHTVHIHFPKRTAVTHVSIYLDCRRDDSYTPAKILVKAGTHPYDLVDVRYREFTEPQGWYHFLLDKHDADVPEEDGVPLVLPAIDVFVLQVCILGNHLNGKDTHIRGMKVFGPPAPGTQAAPRRPPQAAPMERLVQQGMRTDAFQRQVARVGYERAIAQLQRIMQQHAAGPPQRMPTRAPARRSALTNSLR</sequence>
<dbReference type="CDD" id="cd08366">
    <property type="entry name" value="APC10"/>
    <property type="match status" value="1"/>
</dbReference>
<evidence type="ECO:0000256" key="3">
    <source>
        <dbReference type="ARBA" id="ARBA00022776"/>
    </source>
</evidence>
<dbReference type="GO" id="GO:0005680">
    <property type="term" value="C:anaphase-promoting complex"/>
    <property type="evidence" value="ECO:0007669"/>
    <property type="project" value="InterPro"/>
</dbReference>
<keyword evidence="3" id="KW-0498">Mitosis</keyword>
<evidence type="ECO:0000313" key="8">
    <source>
        <dbReference type="EMBL" id="WFD37725.1"/>
    </source>
</evidence>
<feature type="domain" description="DOC" evidence="7">
    <location>
        <begin position="1"/>
        <end position="192"/>
    </location>
</feature>
<dbReference type="InterPro" id="IPR008979">
    <property type="entry name" value="Galactose-bd-like_sf"/>
</dbReference>
<dbReference type="InterPro" id="IPR004939">
    <property type="entry name" value="APC_su10/DOC_dom"/>
</dbReference>
<gene>
    <name evidence="8" type="ORF">MJAP1_000672</name>
</gene>
<evidence type="ECO:0000256" key="6">
    <source>
        <dbReference type="SAM" id="MobiDB-lite"/>
    </source>
</evidence>
<dbReference type="InterPro" id="IPR016901">
    <property type="entry name" value="APC10/Doc1"/>
</dbReference>
<dbReference type="PANTHER" id="PTHR12936">
    <property type="entry name" value="ANAPHASE-PROMOTING COMPLEX 10"/>
    <property type="match status" value="1"/>
</dbReference>
<keyword evidence="9" id="KW-1185">Reference proteome</keyword>
<keyword evidence="2" id="KW-0132">Cell division</keyword>
<reference evidence="8" key="1">
    <citation type="submission" date="2023-03" db="EMBL/GenBank/DDBJ databases">
        <title>Mating type loci evolution in Malassezia.</title>
        <authorList>
            <person name="Coelho M.A."/>
        </authorList>
    </citation>
    <scope>NUCLEOTIDE SEQUENCE</scope>
    <source>
        <strain evidence="8">CBS 9431</strain>
    </source>
</reference>
<dbReference type="GO" id="GO:0031145">
    <property type="term" value="P:anaphase-promoting complex-dependent catabolic process"/>
    <property type="evidence" value="ECO:0007669"/>
    <property type="project" value="InterPro"/>
</dbReference>
<name>A0AAF0J936_9BASI</name>